<sequence length="126" mass="13972">MDRLSSTFSALADPTRRAILARLALGETSVNELAEPFDMSLPAVSRHLKVLEGAGLITRGRNAQWRPCKLDAAPLKEAAGWIDFYRRFWEASFDRLDAYLERLQSADAAPEKPKSVKGKGRKNGGK</sequence>
<dbReference type="PANTHER" id="PTHR38600:SF2">
    <property type="entry name" value="SLL0088 PROTEIN"/>
    <property type="match status" value="1"/>
</dbReference>
<feature type="region of interest" description="Disordered" evidence="1">
    <location>
        <begin position="107"/>
        <end position="126"/>
    </location>
</feature>
<evidence type="ECO:0000313" key="4">
    <source>
        <dbReference type="Proteomes" id="UP001213907"/>
    </source>
</evidence>
<keyword evidence="4" id="KW-1185">Reference proteome</keyword>
<evidence type="ECO:0000259" key="2">
    <source>
        <dbReference type="PROSITE" id="PS50987"/>
    </source>
</evidence>
<dbReference type="Pfam" id="PF12840">
    <property type="entry name" value="HTH_20"/>
    <property type="match status" value="1"/>
</dbReference>
<feature type="domain" description="HTH arsR-type" evidence="2">
    <location>
        <begin position="1"/>
        <end position="90"/>
    </location>
</feature>
<organism evidence="3 4">
    <name type="scientific">Afipia carboxydohydrogena</name>
    <name type="common">Pseudomonas carboxydohydrogena</name>
    <dbReference type="NCBI Taxonomy" id="290"/>
    <lineage>
        <taxon>Bacteria</taxon>
        <taxon>Pseudomonadati</taxon>
        <taxon>Pseudomonadota</taxon>
        <taxon>Alphaproteobacteria</taxon>
        <taxon>Hyphomicrobiales</taxon>
        <taxon>Nitrobacteraceae</taxon>
        <taxon>Afipia</taxon>
    </lineage>
</organism>
<dbReference type="NCBIfam" id="NF033788">
    <property type="entry name" value="HTH_metalloreg"/>
    <property type="match status" value="1"/>
</dbReference>
<dbReference type="SMART" id="SM00418">
    <property type="entry name" value="HTH_ARSR"/>
    <property type="match status" value="1"/>
</dbReference>
<dbReference type="EMBL" id="CP113162">
    <property type="protein sequence ID" value="WEF52657.1"/>
    <property type="molecule type" value="Genomic_DNA"/>
</dbReference>
<dbReference type="CDD" id="cd00090">
    <property type="entry name" value="HTH_ARSR"/>
    <property type="match status" value="1"/>
</dbReference>
<dbReference type="InterPro" id="IPR036390">
    <property type="entry name" value="WH_DNA-bd_sf"/>
</dbReference>
<reference evidence="3 4" key="1">
    <citation type="submission" date="2022-11" db="EMBL/GenBank/DDBJ databases">
        <authorList>
            <person name="Siebert D."/>
            <person name="Busche T."/>
            <person name="Saydam E."/>
            <person name="Kalinowski J."/>
            <person name="Ruckert C."/>
            <person name="Blombach B."/>
        </authorList>
    </citation>
    <scope>NUCLEOTIDE SEQUENCE [LARGE SCALE GENOMIC DNA]</scope>
    <source>
        <strain evidence="3 4">DSM 1083</strain>
    </source>
</reference>
<dbReference type="InterPro" id="IPR001845">
    <property type="entry name" value="HTH_ArsR_DNA-bd_dom"/>
</dbReference>
<evidence type="ECO:0000256" key="1">
    <source>
        <dbReference type="SAM" id="MobiDB-lite"/>
    </source>
</evidence>
<feature type="compositionally biased region" description="Basic residues" evidence="1">
    <location>
        <begin position="115"/>
        <end position="126"/>
    </location>
</feature>
<dbReference type="InterPro" id="IPR036388">
    <property type="entry name" value="WH-like_DNA-bd_sf"/>
</dbReference>
<dbReference type="Proteomes" id="UP001213907">
    <property type="component" value="Chromosome"/>
</dbReference>
<proteinExistence type="predicted"/>
<dbReference type="PROSITE" id="PS50987">
    <property type="entry name" value="HTH_ARSR_2"/>
    <property type="match status" value="1"/>
</dbReference>
<name>A0ABY8BRM8_AFICR</name>
<protein>
    <submittedName>
        <fullName evidence="3">Metalloregulator ArsR/SmtB family transcription factor</fullName>
    </submittedName>
</protein>
<gene>
    <name evidence="3" type="ORF">AFIC_001152</name>
</gene>
<dbReference type="InterPro" id="IPR011991">
    <property type="entry name" value="ArsR-like_HTH"/>
</dbReference>
<dbReference type="Gene3D" id="1.10.10.10">
    <property type="entry name" value="Winged helix-like DNA-binding domain superfamily/Winged helix DNA-binding domain"/>
    <property type="match status" value="1"/>
</dbReference>
<accession>A0ABY8BRM8</accession>
<evidence type="ECO:0000313" key="3">
    <source>
        <dbReference type="EMBL" id="WEF52657.1"/>
    </source>
</evidence>
<dbReference type="PANTHER" id="PTHR38600">
    <property type="entry name" value="TRANSCRIPTIONAL REGULATORY PROTEIN"/>
    <property type="match status" value="1"/>
</dbReference>
<dbReference type="SUPFAM" id="SSF46785">
    <property type="entry name" value="Winged helix' DNA-binding domain"/>
    <property type="match status" value="1"/>
</dbReference>
<dbReference type="RefSeq" id="WP_275248194.1">
    <property type="nucleotide sequence ID" value="NZ_BAABDX010000001.1"/>
</dbReference>
<dbReference type="PRINTS" id="PR00778">
    <property type="entry name" value="HTHARSR"/>
</dbReference>